<comment type="caution">
    <text evidence="1">The sequence shown here is derived from an EMBL/GenBank/DDBJ whole genome shotgun (WGS) entry which is preliminary data.</text>
</comment>
<protein>
    <submittedName>
        <fullName evidence="1">Uncharacterized protein</fullName>
    </submittedName>
</protein>
<evidence type="ECO:0000313" key="1">
    <source>
        <dbReference type="EMBL" id="CAI6371824.1"/>
    </source>
</evidence>
<accession>A0AAV0XT67</accession>
<proteinExistence type="predicted"/>
<name>A0AAV0XT67_9HEMI</name>
<evidence type="ECO:0000313" key="2">
    <source>
        <dbReference type="Proteomes" id="UP001160148"/>
    </source>
</evidence>
<organism evidence="1 2">
    <name type="scientific">Macrosiphum euphorbiae</name>
    <name type="common">potato aphid</name>
    <dbReference type="NCBI Taxonomy" id="13131"/>
    <lineage>
        <taxon>Eukaryota</taxon>
        <taxon>Metazoa</taxon>
        <taxon>Ecdysozoa</taxon>
        <taxon>Arthropoda</taxon>
        <taxon>Hexapoda</taxon>
        <taxon>Insecta</taxon>
        <taxon>Pterygota</taxon>
        <taxon>Neoptera</taxon>
        <taxon>Paraneoptera</taxon>
        <taxon>Hemiptera</taxon>
        <taxon>Sternorrhyncha</taxon>
        <taxon>Aphidomorpha</taxon>
        <taxon>Aphidoidea</taxon>
        <taxon>Aphididae</taxon>
        <taxon>Macrosiphini</taxon>
        <taxon>Macrosiphum</taxon>
    </lineage>
</organism>
<keyword evidence="2" id="KW-1185">Reference proteome</keyword>
<dbReference type="AlphaFoldDB" id="A0AAV0XT67"/>
<dbReference type="Proteomes" id="UP001160148">
    <property type="component" value="Unassembled WGS sequence"/>
</dbReference>
<sequence length="184" mass="21778">MNASSEKPFDDFGYLELLLLYYDISKTIVFWTNVFLISSTLINGSFGQLCWAASQNAETAVRKIYYMFRMKPLDFQEDTMLMRQQRHLEKNHIEKSAWLKRKMVEQEIQNERDEYLDSESLYHRFSDIIDRLVEALDSVLGTKCRKMSENCQQYCCKRADSMPFDKPTTKDRRSFRNLNTSTVG</sequence>
<reference evidence="1 2" key="1">
    <citation type="submission" date="2023-01" db="EMBL/GenBank/DDBJ databases">
        <authorList>
            <person name="Whitehead M."/>
        </authorList>
    </citation>
    <scope>NUCLEOTIDE SEQUENCE [LARGE SCALE GENOMIC DNA]</scope>
</reference>
<dbReference type="EMBL" id="CARXXK010001015">
    <property type="protein sequence ID" value="CAI6371824.1"/>
    <property type="molecule type" value="Genomic_DNA"/>
</dbReference>
<gene>
    <name evidence="1" type="ORF">MEUPH1_LOCUS25777</name>
</gene>